<sequence>MLSLKQTLTSLAVAATLGAAAPAFAATDAYLTNSTTVSAANPEGVVKNSIGECWQTSSWTKDKAVKGCPGYVEPVAAAAPAPAPAAPAPAPAPTVSTKKFTLQAEVLFDFNKSVLKPSGKDALDQLYNEVANLDPKEGAAVVVGHTDRIGSDKYNEELGYRRAKAVQDYLISKGAPADRISAETRGKREPVTGDTCDKVKPRAKLIECLAPDRRVEIEVRGTREVTETK</sequence>
<protein>
    <recommendedName>
        <fullName evidence="6">OmpA-like domain-containing protein</fullName>
    </recommendedName>
</protein>
<dbReference type="PRINTS" id="PR01021">
    <property type="entry name" value="OMPADOMAIN"/>
</dbReference>
<accession>A0ABQ6BSX5</accession>
<keyword evidence="8" id="KW-1185">Reference proteome</keyword>
<dbReference type="PANTHER" id="PTHR30329">
    <property type="entry name" value="STATOR ELEMENT OF FLAGELLAR MOTOR COMPLEX"/>
    <property type="match status" value="1"/>
</dbReference>
<dbReference type="RefSeq" id="WP_018747595.1">
    <property type="nucleotide sequence ID" value="NZ_BAABUF010000011.1"/>
</dbReference>
<dbReference type="InterPro" id="IPR036737">
    <property type="entry name" value="OmpA-like_sf"/>
</dbReference>
<dbReference type="PRINTS" id="PR01022">
    <property type="entry name" value="OUTRMMBRANEA"/>
</dbReference>
<dbReference type="InterPro" id="IPR002368">
    <property type="entry name" value="OmpA"/>
</dbReference>
<feature type="signal peptide" evidence="5">
    <location>
        <begin position="1"/>
        <end position="25"/>
    </location>
</feature>
<reference evidence="8" key="1">
    <citation type="journal article" date="2019" name="Int. J. Syst. Evol. Microbiol.">
        <title>The Global Catalogue of Microorganisms (GCM) 10K type strain sequencing project: providing services to taxonomists for standard genome sequencing and annotation.</title>
        <authorList>
            <consortium name="The Broad Institute Genomics Platform"/>
            <consortium name="The Broad Institute Genome Sequencing Center for Infectious Disease"/>
            <person name="Wu L."/>
            <person name="Ma J."/>
        </authorList>
    </citation>
    <scope>NUCLEOTIDE SEQUENCE [LARGE SCALE GENOMIC DNA]</scope>
    <source>
        <strain evidence="8">NBRC 104970</strain>
    </source>
</reference>
<dbReference type="PROSITE" id="PS51123">
    <property type="entry name" value="OMPA_2"/>
    <property type="match status" value="1"/>
</dbReference>
<evidence type="ECO:0000313" key="7">
    <source>
        <dbReference type="EMBL" id="GLS04310.1"/>
    </source>
</evidence>
<keyword evidence="5" id="KW-0732">Signal</keyword>
<name>A0ABQ6BSX5_9NEIS</name>
<dbReference type="Proteomes" id="UP001156836">
    <property type="component" value="Unassembled WGS sequence"/>
</dbReference>
<evidence type="ECO:0000259" key="6">
    <source>
        <dbReference type="PROSITE" id="PS51123"/>
    </source>
</evidence>
<dbReference type="InterPro" id="IPR050330">
    <property type="entry name" value="Bact_OuterMem_StrucFunc"/>
</dbReference>
<feature type="chain" id="PRO_5045044088" description="OmpA-like domain-containing protein" evidence="5">
    <location>
        <begin position="26"/>
        <end position="229"/>
    </location>
</feature>
<dbReference type="Pfam" id="PF00691">
    <property type="entry name" value="OmpA"/>
    <property type="match status" value="1"/>
</dbReference>
<evidence type="ECO:0000313" key="8">
    <source>
        <dbReference type="Proteomes" id="UP001156836"/>
    </source>
</evidence>
<dbReference type="EMBL" id="BSOZ01000016">
    <property type="protein sequence ID" value="GLS04310.1"/>
    <property type="molecule type" value="Genomic_DNA"/>
</dbReference>
<gene>
    <name evidence="7" type="ORF">GCM10007860_14570</name>
</gene>
<evidence type="ECO:0000256" key="5">
    <source>
        <dbReference type="SAM" id="SignalP"/>
    </source>
</evidence>
<keyword evidence="2 4" id="KW-0472">Membrane</keyword>
<evidence type="ECO:0000256" key="3">
    <source>
        <dbReference type="ARBA" id="ARBA00023237"/>
    </source>
</evidence>
<feature type="domain" description="OmpA-like" evidence="6">
    <location>
        <begin position="95"/>
        <end position="223"/>
    </location>
</feature>
<comment type="caution">
    <text evidence="7">The sequence shown here is derived from an EMBL/GenBank/DDBJ whole genome shotgun (WGS) entry which is preliminary data.</text>
</comment>
<evidence type="ECO:0000256" key="1">
    <source>
        <dbReference type="ARBA" id="ARBA00004442"/>
    </source>
</evidence>
<evidence type="ECO:0000256" key="4">
    <source>
        <dbReference type="PROSITE-ProRule" id="PRU00473"/>
    </source>
</evidence>
<comment type="subcellular location">
    <subcellularLocation>
        <location evidence="1">Cell outer membrane</location>
    </subcellularLocation>
</comment>
<organism evidence="7 8">
    <name type="scientific">Chitiniphilus shinanonensis</name>
    <dbReference type="NCBI Taxonomy" id="553088"/>
    <lineage>
        <taxon>Bacteria</taxon>
        <taxon>Pseudomonadati</taxon>
        <taxon>Pseudomonadota</taxon>
        <taxon>Betaproteobacteria</taxon>
        <taxon>Neisseriales</taxon>
        <taxon>Chitinibacteraceae</taxon>
        <taxon>Chitiniphilus</taxon>
    </lineage>
</organism>
<dbReference type="Gene3D" id="3.30.1330.60">
    <property type="entry name" value="OmpA-like domain"/>
    <property type="match status" value="1"/>
</dbReference>
<dbReference type="PANTHER" id="PTHR30329:SF21">
    <property type="entry name" value="LIPOPROTEIN YIAD-RELATED"/>
    <property type="match status" value="1"/>
</dbReference>
<keyword evidence="3" id="KW-0998">Cell outer membrane</keyword>
<dbReference type="CDD" id="cd07185">
    <property type="entry name" value="OmpA_C-like"/>
    <property type="match status" value="1"/>
</dbReference>
<evidence type="ECO:0000256" key="2">
    <source>
        <dbReference type="ARBA" id="ARBA00023136"/>
    </source>
</evidence>
<dbReference type="SUPFAM" id="SSF103088">
    <property type="entry name" value="OmpA-like"/>
    <property type="match status" value="1"/>
</dbReference>
<dbReference type="InterPro" id="IPR006665">
    <property type="entry name" value="OmpA-like"/>
</dbReference>
<proteinExistence type="predicted"/>
<dbReference type="InterPro" id="IPR006664">
    <property type="entry name" value="OMP_bac"/>
</dbReference>